<protein>
    <submittedName>
        <fullName evidence="1">Uncharacterized protein</fullName>
    </submittedName>
</protein>
<evidence type="ECO:0000313" key="1">
    <source>
        <dbReference type="EMBL" id="KYN15408.1"/>
    </source>
</evidence>
<sequence length="57" mass="6603">MTRVTLDHLIGWFEASVCDLRNGELLMISLLGRNNGRVRHQREVDSRIGHQVGLEFR</sequence>
<reference evidence="1 2" key="1">
    <citation type="submission" date="2015-09" db="EMBL/GenBank/DDBJ databases">
        <title>Trachymyrmex cornetzi WGS genome.</title>
        <authorList>
            <person name="Nygaard S."/>
            <person name="Hu H."/>
            <person name="Boomsma J."/>
            <person name="Zhang G."/>
        </authorList>
    </citation>
    <scope>NUCLEOTIDE SEQUENCE [LARGE SCALE GENOMIC DNA]</scope>
    <source>
        <strain evidence="1">Tcor2-1</strain>
        <tissue evidence="1">Whole body</tissue>
    </source>
</reference>
<dbReference type="EMBL" id="KQ980581">
    <property type="protein sequence ID" value="KYN15408.1"/>
    <property type="molecule type" value="Genomic_DNA"/>
</dbReference>
<evidence type="ECO:0000313" key="2">
    <source>
        <dbReference type="Proteomes" id="UP000078492"/>
    </source>
</evidence>
<proteinExistence type="predicted"/>
<keyword evidence="2" id="KW-1185">Reference proteome</keyword>
<organism evidence="1 2">
    <name type="scientific">Trachymyrmex cornetzi</name>
    <dbReference type="NCBI Taxonomy" id="471704"/>
    <lineage>
        <taxon>Eukaryota</taxon>
        <taxon>Metazoa</taxon>
        <taxon>Ecdysozoa</taxon>
        <taxon>Arthropoda</taxon>
        <taxon>Hexapoda</taxon>
        <taxon>Insecta</taxon>
        <taxon>Pterygota</taxon>
        <taxon>Neoptera</taxon>
        <taxon>Endopterygota</taxon>
        <taxon>Hymenoptera</taxon>
        <taxon>Apocrita</taxon>
        <taxon>Aculeata</taxon>
        <taxon>Formicoidea</taxon>
        <taxon>Formicidae</taxon>
        <taxon>Myrmicinae</taxon>
        <taxon>Trachymyrmex</taxon>
    </lineage>
</organism>
<dbReference type="AlphaFoldDB" id="A0A195DRB3"/>
<accession>A0A195DRB3</accession>
<name>A0A195DRB3_9HYME</name>
<gene>
    <name evidence="1" type="ORF">ALC57_12457</name>
</gene>
<dbReference type="Proteomes" id="UP000078492">
    <property type="component" value="Unassembled WGS sequence"/>
</dbReference>